<dbReference type="Proteomes" id="UP000011820">
    <property type="component" value="Chromosome"/>
</dbReference>
<evidence type="ECO:0000256" key="16">
    <source>
        <dbReference type="ARBA" id="ARBA00049244"/>
    </source>
</evidence>
<dbReference type="Gene3D" id="3.30.420.10">
    <property type="entry name" value="Ribonuclease H-like superfamily/Ribonuclease H"/>
    <property type="match status" value="1"/>
</dbReference>
<keyword evidence="13 17" id="KW-0239">DNA-directed DNA polymerase</keyword>
<evidence type="ECO:0000256" key="1">
    <source>
        <dbReference type="ARBA" id="ARBA00001936"/>
    </source>
</evidence>
<dbReference type="NCBIfam" id="TIGR01406">
    <property type="entry name" value="dnaQ_proteo"/>
    <property type="match status" value="1"/>
</dbReference>
<evidence type="ECO:0000256" key="12">
    <source>
        <dbReference type="ARBA" id="ARBA00022842"/>
    </source>
</evidence>
<evidence type="ECO:0000256" key="10">
    <source>
        <dbReference type="ARBA" id="ARBA00022801"/>
    </source>
</evidence>
<evidence type="ECO:0000256" key="11">
    <source>
        <dbReference type="ARBA" id="ARBA00022839"/>
    </source>
</evidence>
<dbReference type="PANTHER" id="PTHR30231:SF41">
    <property type="entry name" value="DNA POLYMERASE III SUBUNIT EPSILON"/>
    <property type="match status" value="1"/>
</dbReference>
<evidence type="ECO:0000256" key="2">
    <source>
        <dbReference type="ARBA" id="ARBA00001946"/>
    </source>
</evidence>
<proteinExistence type="predicted"/>
<dbReference type="SMART" id="SM00479">
    <property type="entry name" value="EXOIII"/>
    <property type="match status" value="1"/>
</dbReference>
<evidence type="ECO:0000313" key="19">
    <source>
        <dbReference type="EMBL" id="AGH16744.1"/>
    </source>
</evidence>
<dbReference type="InterPro" id="IPR013520">
    <property type="entry name" value="Ribonucl_H"/>
</dbReference>
<dbReference type="PANTHER" id="PTHR30231">
    <property type="entry name" value="DNA POLYMERASE III SUBUNIT EPSILON"/>
    <property type="match status" value="1"/>
</dbReference>
<dbReference type="NCBIfam" id="NF004316">
    <property type="entry name" value="PRK05711.1"/>
    <property type="match status" value="1"/>
</dbReference>
<sequence>MIRKNKMRKIVFDIETTGLDSKNDRIIEIGAVELLDYSKTNRTFQVFLCPNGRKNSPEALKLHGITDEFLKDKPSFSSIFSEFWDFFNEQNAEWIAHNAKFDVGFINAELQRINKDPLDPSRIIDTLSIARRKHPSSRNDLNSLCKRYGITISHRSKHGALLDSHLLSDVYIKMMVGGSQINFGFKTNEDRFFKEEKKTVPNISLLKRDKPLFTRITKEELDEHDKTIQTLGKNAIWDRYISSNQ</sequence>
<evidence type="ECO:0000256" key="17">
    <source>
        <dbReference type="RuleBase" id="RU364087"/>
    </source>
</evidence>
<name>A0ABN4B1T0_LIBAS</name>
<evidence type="ECO:0000256" key="9">
    <source>
        <dbReference type="ARBA" id="ARBA00022723"/>
    </source>
</evidence>
<comment type="subunit">
    <text evidence="17">DNA polymerase III contains a core (composed of alpha, epsilon and theta chains) that associates with a tau subunit. This core dimerizes to form the POLIII' complex. PolIII' associates with the gamma complex (composed of gamma, delta, delta', psi and chi chains) and with the beta chain to form the complete DNA polymerase III complex.</text>
</comment>
<dbReference type="EMBL" id="CP004005">
    <property type="protein sequence ID" value="AGH16744.1"/>
    <property type="molecule type" value="Genomic_DNA"/>
</dbReference>
<keyword evidence="7 17" id="KW-0235">DNA replication</keyword>
<dbReference type="InterPro" id="IPR006309">
    <property type="entry name" value="DnaQ_proteo"/>
</dbReference>
<dbReference type="NCBIfam" id="TIGR00573">
    <property type="entry name" value="dnaq"/>
    <property type="match status" value="1"/>
</dbReference>
<evidence type="ECO:0000256" key="4">
    <source>
        <dbReference type="ARBA" id="ARBA00020352"/>
    </source>
</evidence>
<dbReference type="InterPro" id="IPR012337">
    <property type="entry name" value="RNaseH-like_sf"/>
</dbReference>
<keyword evidence="11 17" id="KW-0269">Exonuclease</keyword>
<reference evidence="19 20" key="1">
    <citation type="journal article" date="2013" name="Genome Announc.">
        <title>Complete Genome Sequence of a Chinese Strain of 'Candidatus Liberibacter asiaticus'.</title>
        <authorList>
            <person name="Lin H."/>
            <person name="Han C.S."/>
            <person name="Liu B."/>
            <person name="Lou B."/>
            <person name="Bai X."/>
            <person name="Deng C."/>
            <person name="Civerolo E.L."/>
            <person name="Gupta G."/>
        </authorList>
    </citation>
    <scope>NUCLEOTIDE SEQUENCE [LARGE SCALE GENOMIC DNA]</scope>
    <source>
        <strain evidence="20">gxpsy</strain>
    </source>
</reference>
<evidence type="ECO:0000256" key="7">
    <source>
        <dbReference type="ARBA" id="ARBA00022705"/>
    </source>
</evidence>
<keyword evidence="20" id="KW-1185">Reference proteome</keyword>
<evidence type="ECO:0000256" key="13">
    <source>
        <dbReference type="ARBA" id="ARBA00022932"/>
    </source>
</evidence>
<keyword evidence="10 17" id="KW-0378">Hydrolase</keyword>
<evidence type="ECO:0000256" key="14">
    <source>
        <dbReference type="ARBA" id="ARBA00023211"/>
    </source>
</evidence>
<evidence type="ECO:0000256" key="6">
    <source>
        <dbReference type="ARBA" id="ARBA00022695"/>
    </source>
</evidence>
<keyword evidence="12 17" id="KW-0460">Magnesium</keyword>
<evidence type="ECO:0000256" key="8">
    <source>
        <dbReference type="ARBA" id="ARBA00022722"/>
    </source>
</evidence>
<dbReference type="InterPro" id="IPR006054">
    <property type="entry name" value="DnaQ"/>
</dbReference>
<evidence type="ECO:0000259" key="18">
    <source>
        <dbReference type="SMART" id="SM00479"/>
    </source>
</evidence>
<comment type="cofactor">
    <cofactor evidence="1 17">
        <name>Mn(2+)</name>
        <dbReference type="ChEBI" id="CHEBI:29035"/>
    </cofactor>
</comment>
<evidence type="ECO:0000256" key="5">
    <source>
        <dbReference type="ARBA" id="ARBA00022679"/>
    </source>
</evidence>
<keyword evidence="5 17" id="KW-0808">Transferase</keyword>
<dbReference type="InterPro" id="IPR036397">
    <property type="entry name" value="RNaseH_sf"/>
</dbReference>
<accession>A0ABN4B1T0</accession>
<evidence type="ECO:0000256" key="15">
    <source>
        <dbReference type="ARBA" id="ARBA00025483"/>
    </source>
</evidence>
<gene>
    <name evidence="17" type="primary">dnaQ</name>
    <name evidence="19" type="ORF">WSI_01870</name>
</gene>
<comment type="cofactor">
    <cofactor evidence="2 17">
        <name>Mg(2+)</name>
        <dbReference type="ChEBI" id="CHEBI:18420"/>
    </cofactor>
</comment>
<evidence type="ECO:0000256" key="3">
    <source>
        <dbReference type="ARBA" id="ARBA00012417"/>
    </source>
</evidence>
<protein>
    <recommendedName>
        <fullName evidence="4 17">DNA polymerase III subunit epsilon</fullName>
        <ecNumber evidence="3 17">2.7.7.7</ecNumber>
    </recommendedName>
</protein>
<keyword evidence="9 17" id="KW-0479">Metal-binding</keyword>
<comment type="function">
    <text evidence="15 17">DNA polymerase III is a complex, multichain enzyme responsible for most of the replicative synthesis in bacteria. The epsilon subunit contain the editing function and is a proofreading 3'-5' exonuclease.</text>
</comment>
<dbReference type="Pfam" id="PF00929">
    <property type="entry name" value="RNase_T"/>
    <property type="match status" value="1"/>
</dbReference>
<organism evidence="19 20">
    <name type="scientific">Candidatus Liberibacter asiaticus str. gxpsy</name>
    <dbReference type="NCBI Taxonomy" id="1174529"/>
    <lineage>
        <taxon>Bacteria</taxon>
        <taxon>Pseudomonadati</taxon>
        <taxon>Pseudomonadota</taxon>
        <taxon>Alphaproteobacteria</taxon>
        <taxon>Hyphomicrobiales</taxon>
        <taxon>Rhizobiaceae</taxon>
        <taxon>Liberibacter</taxon>
    </lineage>
</organism>
<dbReference type="SUPFAM" id="SSF53098">
    <property type="entry name" value="Ribonuclease H-like"/>
    <property type="match status" value="1"/>
</dbReference>
<keyword evidence="6 17" id="KW-0548">Nucleotidyltransferase</keyword>
<keyword evidence="14 17" id="KW-0464">Manganese</keyword>
<keyword evidence="8 17" id="KW-0540">Nuclease</keyword>
<dbReference type="CDD" id="cd06131">
    <property type="entry name" value="DNA_pol_III_epsilon_Ecoli_like"/>
    <property type="match status" value="1"/>
</dbReference>
<dbReference type="EC" id="2.7.7.7" evidence="3 17"/>
<evidence type="ECO:0000313" key="20">
    <source>
        <dbReference type="Proteomes" id="UP000011820"/>
    </source>
</evidence>
<feature type="domain" description="Exonuclease" evidence="18">
    <location>
        <begin position="8"/>
        <end position="180"/>
    </location>
</feature>
<comment type="catalytic activity">
    <reaction evidence="16 17">
        <text>DNA(n) + a 2'-deoxyribonucleoside 5'-triphosphate = DNA(n+1) + diphosphate</text>
        <dbReference type="Rhea" id="RHEA:22508"/>
        <dbReference type="Rhea" id="RHEA-COMP:17339"/>
        <dbReference type="Rhea" id="RHEA-COMP:17340"/>
        <dbReference type="ChEBI" id="CHEBI:33019"/>
        <dbReference type="ChEBI" id="CHEBI:61560"/>
        <dbReference type="ChEBI" id="CHEBI:173112"/>
        <dbReference type="EC" id="2.7.7.7"/>
    </reaction>
</comment>